<evidence type="ECO:0000313" key="4">
    <source>
        <dbReference type="Proteomes" id="UP000568109"/>
    </source>
</evidence>
<dbReference type="InterPro" id="IPR050900">
    <property type="entry name" value="Transposase_IS3/IS150/IS904"/>
</dbReference>
<dbReference type="SUPFAM" id="SSF53098">
    <property type="entry name" value="Ribonuclease H-like"/>
    <property type="match status" value="1"/>
</dbReference>
<comment type="function">
    <text evidence="1">Involved in the transposition of the insertion sequence.</text>
</comment>
<dbReference type="EMBL" id="JABUOH010000050">
    <property type="protein sequence ID" value="NWN45891.1"/>
    <property type="molecule type" value="Genomic_DNA"/>
</dbReference>
<feature type="domain" description="Integrase catalytic" evidence="2">
    <location>
        <begin position="216"/>
        <end position="378"/>
    </location>
</feature>
<evidence type="ECO:0000313" key="3">
    <source>
        <dbReference type="EMBL" id="NWN45891.1"/>
    </source>
</evidence>
<accession>A0A851HCU4</accession>
<dbReference type="Pfam" id="PF13276">
    <property type="entry name" value="HTH_21"/>
    <property type="match status" value="1"/>
</dbReference>
<dbReference type="InterPro" id="IPR012337">
    <property type="entry name" value="RNaseH-like_sf"/>
</dbReference>
<dbReference type="Gene3D" id="3.30.420.10">
    <property type="entry name" value="Ribonuclease H-like superfamily/Ribonuclease H"/>
    <property type="match status" value="1"/>
</dbReference>
<dbReference type="AlphaFoldDB" id="A0A851HCU4"/>
<dbReference type="InterPro" id="IPR036397">
    <property type="entry name" value="RNaseH_sf"/>
</dbReference>
<gene>
    <name evidence="3" type="ORF">HR065_02225</name>
</gene>
<dbReference type="RefSeq" id="WP_178734277.1">
    <property type="nucleotide sequence ID" value="NZ_JABUOH010000050.1"/>
</dbReference>
<dbReference type="InterPro" id="IPR048020">
    <property type="entry name" value="Transpos_IS3"/>
</dbReference>
<keyword evidence="4" id="KW-1185">Reference proteome</keyword>
<dbReference type="GO" id="GO:0003676">
    <property type="term" value="F:nucleic acid binding"/>
    <property type="evidence" value="ECO:0007669"/>
    <property type="project" value="InterPro"/>
</dbReference>
<dbReference type="Pfam" id="PF00665">
    <property type="entry name" value="rve"/>
    <property type="match status" value="1"/>
</dbReference>
<protein>
    <submittedName>
        <fullName evidence="3">IS3 family transposase</fullName>
    </submittedName>
</protein>
<dbReference type="PANTHER" id="PTHR46889:SF5">
    <property type="entry name" value="INTEGRASE PROTEIN"/>
    <property type="match status" value="1"/>
</dbReference>
<evidence type="ECO:0000259" key="2">
    <source>
        <dbReference type="PROSITE" id="PS50994"/>
    </source>
</evidence>
<name>A0A851HCU4_9MOLU</name>
<evidence type="ECO:0000256" key="1">
    <source>
        <dbReference type="ARBA" id="ARBA00002286"/>
    </source>
</evidence>
<reference evidence="3 4" key="1">
    <citation type="submission" date="2020-06" db="EMBL/GenBank/DDBJ databases">
        <title>Draft genome sequence of Candidatus Phytoplasma pruni (X-disease group, subgroup 16SrIII-B) strain ChTDIII from Argentina.</title>
        <authorList>
            <person name="Fernandez F.D."/>
            <person name="Zuebert C."/>
            <person name="Huettel B."/>
            <person name="Kube M."/>
            <person name="Conci L.R."/>
        </authorList>
    </citation>
    <scope>NUCLEOTIDE SEQUENCE [LARGE SCALE GENOMIC DNA]</scope>
    <source>
        <strain evidence="3 4">ChTDIII</strain>
    </source>
</reference>
<dbReference type="InterPro" id="IPR025948">
    <property type="entry name" value="HTH-like_dom"/>
</dbReference>
<dbReference type="PROSITE" id="PS50994">
    <property type="entry name" value="INTEGRASE"/>
    <property type="match status" value="1"/>
</dbReference>
<comment type="caution">
    <text evidence="3">The sequence shown here is derived from an EMBL/GenBank/DDBJ whole genome shotgun (WGS) entry which is preliminary data.</text>
</comment>
<dbReference type="GO" id="GO:0015074">
    <property type="term" value="P:DNA integration"/>
    <property type="evidence" value="ECO:0007669"/>
    <property type="project" value="InterPro"/>
</dbReference>
<proteinExistence type="predicted"/>
<dbReference type="PANTHER" id="PTHR46889">
    <property type="entry name" value="TRANSPOSASE INSF FOR INSERTION SEQUENCE IS3B-RELATED"/>
    <property type="match status" value="1"/>
</dbReference>
<organism evidence="3 4">
    <name type="scientific">Candidatus Phytoplasma pruni</name>
    <dbReference type="NCBI Taxonomy" id="479893"/>
    <lineage>
        <taxon>Bacteria</taxon>
        <taxon>Bacillati</taxon>
        <taxon>Mycoplasmatota</taxon>
        <taxon>Mollicutes</taxon>
        <taxon>Acholeplasmatales</taxon>
        <taxon>Acholeplasmataceae</taxon>
        <taxon>Candidatus Phytoplasma</taxon>
        <taxon>16SrIII (X-disease group)</taxon>
    </lineage>
</organism>
<dbReference type="Proteomes" id="UP000568109">
    <property type="component" value="Unassembled WGS sequence"/>
</dbReference>
<dbReference type="NCBIfam" id="NF033516">
    <property type="entry name" value="transpos_IS3"/>
    <property type="match status" value="1"/>
</dbReference>
<sequence length="386" mass="46175">MSKKVYTLNTKKEAIKMRNKGYSVPYIQKNLKITHRSSIYLWHHWDQTGQPHRLSTGIGRPLKPKPPLTERYQTEQDFFQQALSQREKPPFQEIFALIEQFQDKIPVIQMLNHLQVSKSWFYQQKRTQEKKTAQEKLYELQVIRIKELCERENYMYGYRKIRHLYQKEHQTTIPERRVKQIMRANNLKCRIYPKKKFCYYRENKGPIPNIIQRMFDAQRPLEKLFTDVMVQKTKNGLVYFSAIIDAYNSQIVACYTSRRQNTELLINTFKQLPALKAPCIIHHDQGVIYRSHKFQKYLKKKGFTTSMSAKASPEDNGIIESFFGRLRALLKLTIPNLASLPARANMRYLKQFSRFWNSEHILTRLNYMTPLQFLKASPFEYHDYIK</sequence>
<dbReference type="InterPro" id="IPR001584">
    <property type="entry name" value="Integrase_cat-core"/>
</dbReference>